<name>A0A5B7HR26_PORTR</name>
<dbReference type="Proteomes" id="UP000324222">
    <property type="component" value="Unassembled WGS sequence"/>
</dbReference>
<organism evidence="2 3">
    <name type="scientific">Portunus trituberculatus</name>
    <name type="common">Swimming crab</name>
    <name type="synonym">Neptunus trituberculatus</name>
    <dbReference type="NCBI Taxonomy" id="210409"/>
    <lineage>
        <taxon>Eukaryota</taxon>
        <taxon>Metazoa</taxon>
        <taxon>Ecdysozoa</taxon>
        <taxon>Arthropoda</taxon>
        <taxon>Crustacea</taxon>
        <taxon>Multicrustacea</taxon>
        <taxon>Malacostraca</taxon>
        <taxon>Eumalacostraca</taxon>
        <taxon>Eucarida</taxon>
        <taxon>Decapoda</taxon>
        <taxon>Pleocyemata</taxon>
        <taxon>Brachyura</taxon>
        <taxon>Eubrachyura</taxon>
        <taxon>Portunoidea</taxon>
        <taxon>Portunidae</taxon>
        <taxon>Portuninae</taxon>
        <taxon>Portunus</taxon>
    </lineage>
</organism>
<reference evidence="2 3" key="1">
    <citation type="submission" date="2019-05" db="EMBL/GenBank/DDBJ databases">
        <title>Another draft genome of Portunus trituberculatus and its Hox gene families provides insights of decapod evolution.</title>
        <authorList>
            <person name="Jeong J.-H."/>
            <person name="Song I."/>
            <person name="Kim S."/>
            <person name="Choi T."/>
            <person name="Kim D."/>
            <person name="Ryu S."/>
            <person name="Kim W."/>
        </authorList>
    </citation>
    <scope>NUCLEOTIDE SEQUENCE [LARGE SCALE GENOMIC DNA]</scope>
    <source>
        <tissue evidence="2">Muscle</tissue>
    </source>
</reference>
<sequence length="71" mass="7756">MSRTAPGGETRPGPSPPLPPLPLPTEKTHHAYKFVGRTEGGRNCKVEHAPPRPCYSRPYSTHPRTRLGLSA</sequence>
<comment type="caution">
    <text evidence="2">The sequence shown here is derived from an EMBL/GenBank/DDBJ whole genome shotgun (WGS) entry which is preliminary data.</text>
</comment>
<feature type="region of interest" description="Disordered" evidence="1">
    <location>
        <begin position="41"/>
        <end position="71"/>
    </location>
</feature>
<accession>A0A5B7HR26</accession>
<evidence type="ECO:0000313" key="3">
    <source>
        <dbReference type="Proteomes" id="UP000324222"/>
    </source>
</evidence>
<evidence type="ECO:0000313" key="2">
    <source>
        <dbReference type="EMBL" id="MPC72346.1"/>
    </source>
</evidence>
<protein>
    <submittedName>
        <fullName evidence="2">Uncharacterized protein</fullName>
    </submittedName>
</protein>
<dbReference type="EMBL" id="VSRR010034571">
    <property type="protein sequence ID" value="MPC72346.1"/>
    <property type="molecule type" value="Genomic_DNA"/>
</dbReference>
<gene>
    <name evidence="2" type="ORF">E2C01_066649</name>
</gene>
<dbReference type="AlphaFoldDB" id="A0A5B7HR26"/>
<feature type="compositionally biased region" description="Pro residues" evidence="1">
    <location>
        <begin position="13"/>
        <end position="23"/>
    </location>
</feature>
<keyword evidence="3" id="KW-1185">Reference proteome</keyword>
<evidence type="ECO:0000256" key="1">
    <source>
        <dbReference type="SAM" id="MobiDB-lite"/>
    </source>
</evidence>
<feature type="region of interest" description="Disordered" evidence="1">
    <location>
        <begin position="1"/>
        <end position="26"/>
    </location>
</feature>
<feature type="compositionally biased region" description="Basic and acidic residues" evidence="1">
    <location>
        <begin position="41"/>
        <end position="50"/>
    </location>
</feature>
<proteinExistence type="predicted"/>